<dbReference type="EMBL" id="JALRMR010000014">
    <property type="protein sequence ID" value="MDT1974948.1"/>
    <property type="molecule type" value="Genomic_DNA"/>
</dbReference>
<name>A0AAW8RBZ3_CARDV</name>
<comment type="caution">
    <text evidence="1">The sequence shown here is derived from an EMBL/GenBank/DDBJ whole genome shotgun (WGS) entry which is preliminary data.</text>
</comment>
<evidence type="ECO:0000313" key="2">
    <source>
        <dbReference type="Proteomes" id="UP001249945"/>
    </source>
</evidence>
<gene>
    <name evidence="1" type="ORF">MX635_11135</name>
</gene>
<organism evidence="1 2">
    <name type="scientific">Carnobacterium divergens</name>
    <name type="common">Lactobacillus divergens</name>
    <dbReference type="NCBI Taxonomy" id="2748"/>
    <lineage>
        <taxon>Bacteria</taxon>
        <taxon>Bacillati</taxon>
        <taxon>Bacillota</taxon>
        <taxon>Bacilli</taxon>
        <taxon>Lactobacillales</taxon>
        <taxon>Carnobacteriaceae</taxon>
        <taxon>Carnobacterium</taxon>
    </lineage>
</organism>
<evidence type="ECO:0008006" key="3">
    <source>
        <dbReference type="Google" id="ProtNLM"/>
    </source>
</evidence>
<reference evidence="1" key="1">
    <citation type="submission" date="2022-04" db="EMBL/GenBank/DDBJ databases">
        <title>Draft genome sequences of lactic acid bacteria (LAB) strains involved in meat spoilage.</title>
        <authorList>
            <person name="Palevich N."/>
        </authorList>
    </citation>
    <scope>NUCLEOTIDE SEQUENCE</scope>
    <source>
        <strain evidence="1">9-14</strain>
    </source>
</reference>
<dbReference type="AlphaFoldDB" id="A0AAW8RBZ3"/>
<proteinExistence type="predicted"/>
<sequence length="85" mass="10377">METELEKLKRAYNYSSDNKELIITHSNKSGKYCNQYRIEWFDYDGENWILVRLSGLKRYKRIKKENIKNQVVLIDYTEREMVQHA</sequence>
<protein>
    <recommendedName>
        <fullName evidence="3">WYL domain-containing protein</fullName>
    </recommendedName>
</protein>
<accession>A0AAW8RBZ3</accession>
<dbReference type="Proteomes" id="UP001249945">
    <property type="component" value="Unassembled WGS sequence"/>
</dbReference>
<evidence type="ECO:0000313" key="1">
    <source>
        <dbReference type="EMBL" id="MDT1974948.1"/>
    </source>
</evidence>
<dbReference type="RefSeq" id="WP_311780769.1">
    <property type="nucleotide sequence ID" value="NZ_JALRMQ010000008.1"/>
</dbReference>